<comment type="catalytic activity">
    <reaction evidence="10">
        <text>tRNA(His) + L-histidine + ATP = L-histidyl-tRNA(His) + AMP + diphosphate + H(+)</text>
        <dbReference type="Rhea" id="RHEA:17313"/>
        <dbReference type="Rhea" id="RHEA-COMP:9665"/>
        <dbReference type="Rhea" id="RHEA-COMP:9689"/>
        <dbReference type="ChEBI" id="CHEBI:15378"/>
        <dbReference type="ChEBI" id="CHEBI:30616"/>
        <dbReference type="ChEBI" id="CHEBI:33019"/>
        <dbReference type="ChEBI" id="CHEBI:57595"/>
        <dbReference type="ChEBI" id="CHEBI:78442"/>
        <dbReference type="ChEBI" id="CHEBI:78527"/>
        <dbReference type="ChEBI" id="CHEBI:456215"/>
        <dbReference type="EC" id="6.1.1.21"/>
    </reaction>
</comment>
<dbReference type="GO" id="GO:0005737">
    <property type="term" value="C:cytoplasm"/>
    <property type="evidence" value="ECO:0007669"/>
    <property type="project" value="UniProtKB-UniRule"/>
</dbReference>
<gene>
    <name evidence="16" type="ORF">CGZ91_06030</name>
    <name evidence="15" type="ORF">CGZ92_09370</name>
</gene>
<dbReference type="OrthoDB" id="9800814at2"/>
<dbReference type="PROSITE" id="PS50862">
    <property type="entry name" value="AA_TRNA_LIGASE_II"/>
    <property type="match status" value="1"/>
</dbReference>
<evidence type="ECO:0000259" key="14">
    <source>
        <dbReference type="PROSITE" id="PS50862"/>
    </source>
</evidence>
<keyword evidence="5" id="KW-0963">Cytoplasm</keyword>
<evidence type="ECO:0000256" key="10">
    <source>
        <dbReference type="ARBA" id="ARBA00047639"/>
    </source>
</evidence>
<keyword evidence="17" id="KW-1185">Reference proteome</keyword>
<dbReference type="GO" id="GO:0004821">
    <property type="term" value="F:histidine-tRNA ligase activity"/>
    <property type="evidence" value="ECO:0007669"/>
    <property type="project" value="UniProtKB-UniRule"/>
</dbReference>
<feature type="binding site" evidence="12">
    <location>
        <position position="285"/>
    </location>
    <ligand>
        <name>L-histidine</name>
        <dbReference type="ChEBI" id="CHEBI:57595"/>
    </ligand>
</feature>
<comment type="subunit">
    <text evidence="2">Homodimer.</text>
</comment>
<feature type="binding site" evidence="12">
    <location>
        <position position="116"/>
    </location>
    <ligand>
        <name>L-histidine</name>
        <dbReference type="ChEBI" id="CHEBI:57595"/>
    </ligand>
</feature>
<feature type="binding site" evidence="12">
    <location>
        <position position="134"/>
    </location>
    <ligand>
        <name>L-histidine</name>
        <dbReference type="ChEBI" id="CHEBI:57595"/>
    </ligand>
</feature>
<keyword evidence="9" id="KW-0030">Aminoacyl-tRNA synthetase</keyword>
<dbReference type="InterPro" id="IPR004516">
    <property type="entry name" value="HisRS/HisZ"/>
</dbReference>
<dbReference type="GO" id="GO:0006427">
    <property type="term" value="P:histidyl-tRNA aminoacylation"/>
    <property type="evidence" value="ECO:0007669"/>
    <property type="project" value="UniProtKB-UniRule"/>
</dbReference>
<dbReference type="PANTHER" id="PTHR11476">
    <property type="entry name" value="HISTIDYL-TRNA SYNTHETASE"/>
    <property type="match status" value="1"/>
</dbReference>
<name>A0A255EN41_9ACTN</name>
<dbReference type="InterPro" id="IPR045864">
    <property type="entry name" value="aa-tRNA-synth_II/BPL/LPL"/>
</dbReference>
<reference evidence="17 18" key="1">
    <citation type="submission" date="2017-07" db="EMBL/GenBank/DDBJ databases">
        <title>Draft whole genome sequences of clinical Proprionibacteriaceae strains.</title>
        <authorList>
            <person name="Bernier A.-M."/>
            <person name="Bernard K."/>
            <person name="Domingo M.-C."/>
        </authorList>
    </citation>
    <scope>NUCLEOTIDE SEQUENCE [LARGE SCALE GENOMIC DNA]</scope>
    <source>
        <strain evidence="16 17">NML 150081</strain>
        <strain evidence="15 18">NML 160184</strain>
    </source>
</reference>
<evidence type="ECO:0000256" key="12">
    <source>
        <dbReference type="PIRSR" id="PIRSR001549-1"/>
    </source>
</evidence>
<evidence type="ECO:0000256" key="1">
    <source>
        <dbReference type="ARBA" id="ARBA00008226"/>
    </source>
</evidence>
<evidence type="ECO:0000256" key="5">
    <source>
        <dbReference type="ARBA" id="ARBA00022490"/>
    </source>
</evidence>
<evidence type="ECO:0000256" key="2">
    <source>
        <dbReference type="ARBA" id="ARBA00011738"/>
    </source>
</evidence>
<dbReference type="NCBIfam" id="TIGR00442">
    <property type="entry name" value="hisS"/>
    <property type="match status" value="1"/>
</dbReference>
<evidence type="ECO:0000256" key="13">
    <source>
        <dbReference type="SAM" id="MobiDB-lite"/>
    </source>
</evidence>
<dbReference type="Gene3D" id="3.40.50.800">
    <property type="entry name" value="Anticodon-binding domain"/>
    <property type="match status" value="1"/>
</dbReference>
<dbReference type="PIRSF" id="PIRSF001549">
    <property type="entry name" value="His-tRNA_synth"/>
    <property type="match status" value="1"/>
</dbReference>
<evidence type="ECO:0000313" key="17">
    <source>
        <dbReference type="Proteomes" id="UP000216300"/>
    </source>
</evidence>
<evidence type="ECO:0000256" key="9">
    <source>
        <dbReference type="ARBA" id="ARBA00023146"/>
    </source>
</evidence>
<accession>A0A255E4R2</accession>
<dbReference type="PANTHER" id="PTHR11476:SF7">
    <property type="entry name" value="HISTIDINE--TRNA LIGASE"/>
    <property type="match status" value="1"/>
</dbReference>
<dbReference type="InterPro" id="IPR041715">
    <property type="entry name" value="HisRS-like_core"/>
</dbReference>
<proteinExistence type="inferred from homology"/>
<feature type="binding site" evidence="12">
    <location>
        <position position="130"/>
    </location>
    <ligand>
        <name>L-histidine</name>
        <dbReference type="ChEBI" id="CHEBI:57595"/>
    </ligand>
</feature>
<feature type="domain" description="Aminoacyl-transfer RNA synthetases class-II family profile" evidence="14">
    <location>
        <begin position="21"/>
        <end position="354"/>
    </location>
</feature>
<dbReference type="InterPro" id="IPR015807">
    <property type="entry name" value="His-tRNA-ligase"/>
</dbReference>
<dbReference type="AlphaFoldDB" id="A0A255EN41"/>
<dbReference type="InterPro" id="IPR004154">
    <property type="entry name" value="Anticodon-bd"/>
</dbReference>
<keyword evidence="6" id="KW-0547">Nucleotide-binding</keyword>
<dbReference type="Proteomes" id="UP000216300">
    <property type="component" value="Unassembled WGS sequence"/>
</dbReference>
<dbReference type="Proteomes" id="UP000216533">
    <property type="component" value="Unassembled WGS sequence"/>
</dbReference>
<evidence type="ECO:0000256" key="3">
    <source>
        <dbReference type="ARBA" id="ARBA00012815"/>
    </source>
</evidence>
<feature type="compositionally biased region" description="Polar residues" evidence="13">
    <location>
        <begin position="426"/>
        <end position="436"/>
    </location>
</feature>
<dbReference type="Pfam" id="PF13393">
    <property type="entry name" value="tRNA-synt_His"/>
    <property type="match status" value="1"/>
</dbReference>
<evidence type="ECO:0000256" key="7">
    <source>
        <dbReference type="ARBA" id="ARBA00022840"/>
    </source>
</evidence>
<keyword evidence="16" id="KW-0436">Ligase</keyword>
<evidence type="ECO:0000256" key="4">
    <source>
        <dbReference type="ARBA" id="ARBA00017399"/>
    </source>
</evidence>
<dbReference type="EC" id="6.1.1.21" evidence="3 11"/>
<evidence type="ECO:0000313" key="16">
    <source>
        <dbReference type="EMBL" id="OYN91025.1"/>
    </source>
</evidence>
<dbReference type="CDD" id="cd00773">
    <property type="entry name" value="HisRS-like_core"/>
    <property type="match status" value="1"/>
</dbReference>
<protein>
    <recommendedName>
        <fullName evidence="4 11">Histidine--tRNA ligase</fullName>
        <ecNumber evidence="3 11">6.1.1.21</ecNumber>
    </recommendedName>
</protein>
<comment type="caution">
    <text evidence="16">The sequence shown here is derived from an EMBL/GenBank/DDBJ whole genome shotgun (WGS) entry which is preliminary data.</text>
</comment>
<evidence type="ECO:0000256" key="6">
    <source>
        <dbReference type="ARBA" id="ARBA00022741"/>
    </source>
</evidence>
<dbReference type="EMBL" id="NMVI01000018">
    <property type="protein sequence ID" value="OYN86539.1"/>
    <property type="molecule type" value="Genomic_DNA"/>
</dbReference>
<dbReference type="SUPFAM" id="SSF52954">
    <property type="entry name" value="Class II aaRS ABD-related"/>
    <property type="match status" value="1"/>
</dbReference>
<dbReference type="Pfam" id="PF03129">
    <property type="entry name" value="HGTP_anticodon"/>
    <property type="match status" value="1"/>
</dbReference>
<evidence type="ECO:0000256" key="8">
    <source>
        <dbReference type="ARBA" id="ARBA00022917"/>
    </source>
</evidence>
<dbReference type="InterPro" id="IPR036621">
    <property type="entry name" value="Anticodon-bd_dom_sf"/>
</dbReference>
<accession>A0A255EN41</accession>
<evidence type="ECO:0000313" key="18">
    <source>
        <dbReference type="Proteomes" id="UP000216533"/>
    </source>
</evidence>
<comment type="similarity">
    <text evidence="1">Belongs to the class-II aminoacyl-tRNA synthetase family.</text>
</comment>
<evidence type="ECO:0000313" key="15">
    <source>
        <dbReference type="EMBL" id="OYN86539.1"/>
    </source>
</evidence>
<keyword evidence="8" id="KW-0648">Protein biosynthesis</keyword>
<dbReference type="GO" id="GO:0005524">
    <property type="term" value="F:ATP binding"/>
    <property type="evidence" value="ECO:0007669"/>
    <property type="project" value="UniProtKB-KW"/>
</dbReference>
<dbReference type="Gene3D" id="3.30.930.10">
    <property type="entry name" value="Bira Bifunctional Protein, Domain 2"/>
    <property type="match status" value="1"/>
</dbReference>
<dbReference type="SUPFAM" id="SSF55681">
    <property type="entry name" value="Class II aaRS and biotin synthetases"/>
    <property type="match status" value="1"/>
</dbReference>
<dbReference type="EMBL" id="NMVJ01000006">
    <property type="protein sequence ID" value="OYN91025.1"/>
    <property type="molecule type" value="Genomic_DNA"/>
</dbReference>
<sequence>MAARVRPISGFPEFLPNGRIVEQRALAALHHTFELHGFGEIETRAVEPLSVLLRKGEIDKEVYAVRRLHAEPGRESSEEDLALHFDLTVPFARYILENAGHLAFPFRRWQAQKVWRGERPQDGRYREFRQADIDIVGQDSLAAHHEAEIALVALEAYARLEAELGLPAVVLHVNNRKLSQGFYEGLGIEDTAAVLQRVDKYDKIGPTKVAELLVTELGLSQSVADQCVALAGIQASDSGFIDAVRALGVTSELLDAGLAELSTLVDTVTTQGLSGRILADLKIARGLDYYTGTVYETELLGHSKLGSVGSGGRYDQLASDGKRTFPGVGFSFGISRLLVPLINRDEIRASRDVPTCVLVAVTSDEARADSLATARELRARGISAEVAPSADKFGKQIKYADRRGIPFVWFPQGADSGEVKDLRSGDQVQASATTWTPPAEDLRPSIIGPGQTS</sequence>
<keyword evidence="7" id="KW-0067">ATP-binding</keyword>
<evidence type="ECO:0000256" key="11">
    <source>
        <dbReference type="NCBIfam" id="TIGR00442"/>
    </source>
</evidence>
<feature type="binding site" evidence="12">
    <location>
        <begin position="86"/>
        <end position="88"/>
    </location>
    <ligand>
        <name>L-histidine</name>
        <dbReference type="ChEBI" id="CHEBI:57595"/>
    </ligand>
</feature>
<dbReference type="InterPro" id="IPR006195">
    <property type="entry name" value="aa-tRNA-synth_II"/>
</dbReference>
<feature type="region of interest" description="Disordered" evidence="13">
    <location>
        <begin position="420"/>
        <end position="453"/>
    </location>
</feature>
<organism evidence="16 17">
    <name type="scientific">Parenemella sanctibonifatiensis</name>
    <dbReference type="NCBI Taxonomy" id="2016505"/>
    <lineage>
        <taxon>Bacteria</taxon>
        <taxon>Bacillati</taxon>
        <taxon>Actinomycetota</taxon>
        <taxon>Actinomycetes</taxon>
        <taxon>Propionibacteriales</taxon>
        <taxon>Propionibacteriaceae</taxon>
        <taxon>Parenemella</taxon>
    </lineage>
</organism>
<feature type="binding site" evidence="12">
    <location>
        <begin position="289"/>
        <end position="290"/>
    </location>
    <ligand>
        <name>L-histidine</name>
        <dbReference type="ChEBI" id="CHEBI:57595"/>
    </ligand>
</feature>
<dbReference type="RefSeq" id="WP_094451106.1">
    <property type="nucleotide sequence ID" value="NZ_NMVI01000018.1"/>
</dbReference>